<evidence type="ECO:0000256" key="1">
    <source>
        <dbReference type="ARBA" id="ARBA00022729"/>
    </source>
</evidence>
<dbReference type="EMBL" id="RBIL01000001">
    <property type="protein sequence ID" value="RKQ90572.1"/>
    <property type="molecule type" value="Genomic_DNA"/>
</dbReference>
<organism evidence="4 5">
    <name type="scientific">Solirubrobacter pauli</name>
    <dbReference type="NCBI Taxonomy" id="166793"/>
    <lineage>
        <taxon>Bacteria</taxon>
        <taxon>Bacillati</taxon>
        <taxon>Actinomycetota</taxon>
        <taxon>Thermoleophilia</taxon>
        <taxon>Solirubrobacterales</taxon>
        <taxon>Solirubrobacteraceae</taxon>
        <taxon>Solirubrobacter</taxon>
    </lineage>
</organism>
<feature type="chain" id="PRO_5024833248" evidence="3">
    <location>
        <begin position="21"/>
        <end position="511"/>
    </location>
</feature>
<keyword evidence="5" id="KW-1185">Reference proteome</keyword>
<dbReference type="SUPFAM" id="SSF103647">
    <property type="entry name" value="TSP type-3 repeat"/>
    <property type="match status" value="1"/>
</dbReference>
<reference evidence="4 5" key="1">
    <citation type="submission" date="2018-10" db="EMBL/GenBank/DDBJ databases">
        <title>Genomic Encyclopedia of Archaeal and Bacterial Type Strains, Phase II (KMG-II): from individual species to whole genera.</title>
        <authorList>
            <person name="Goeker M."/>
        </authorList>
    </citation>
    <scope>NUCLEOTIDE SEQUENCE [LARGE SCALE GENOMIC DNA]</scope>
    <source>
        <strain evidence="4 5">DSM 14954</strain>
    </source>
</reference>
<dbReference type="Pfam" id="PF02412">
    <property type="entry name" value="TSP_3"/>
    <property type="match status" value="1"/>
</dbReference>
<protein>
    <submittedName>
        <fullName evidence="4">Thrombospondin type 3 repeat-containing protein</fullName>
    </submittedName>
</protein>
<proteinExistence type="predicted"/>
<dbReference type="GO" id="GO:0007155">
    <property type="term" value="P:cell adhesion"/>
    <property type="evidence" value="ECO:0007669"/>
    <property type="project" value="InterPro"/>
</dbReference>
<dbReference type="GO" id="GO:0005509">
    <property type="term" value="F:calcium ion binding"/>
    <property type="evidence" value="ECO:0007669"/>
    <property type="project" value="InterPro"/>
</dbReference>
<feature type="signal peptide" evidence="3">
    <location>
        <begin position="1"/>
        <end position="20"/>
    </location>
</feature>
<accession>A0A660L691</accession>
<dbReference type="Proteomes" id="UP000278962">
    <property type="component" value="Unassembled WGS sequence"/>
</dbReference>
<sequence length="511" mass="52651">MRLLVAAVLATLAVAAPAQAALAPPPTVLGFEGLPQTNLDSAAYPGVTFRSTCLTSFASAPAPVSCAYVTAPGLDSAQALDVNAKSLTIAFDQPQRVVSLWVSGGSTGEGAEPTSIQARDAAGALVADGGFTQTGAFGQAVTLKGAGIRSVTFDCANPYYCPAYTLDDIAYSDVDQPDTEIVSFSEGRFYFAGNQPDRGFECTLDGASAPCRAPFVTGPLAVGDHVFTVAMTDRYGQPDLTPASYSWTIAGPPVPQSAPVAPDGDRDGRPDASDNCPAVANADQADADKDGVGDACEVGEPGTLAPIAGERVNVDVIAGEVYVKFPAPASTRSLKQAESGFVPLKGQASVPVGSVVDTRKGTVAMASELNGRGAERSAKLSAGIFQIRQKRAKRGSSASVSTDLALQSAPGAEAACARMSRSGPIKGRSRNTVRSLTATTAKGFFRVIGGAAITTAPDATWVTRDRCDGTRTDVGKGRVSVYDRKEGTLKRVPAGRSYLVKAQLFAARAAR</sequence>
<feature type="region of interest" description="Disordered" evidence="2">
    <location>
        <begin position="251"/>
        <end position="289"/>
    </location>
</feature>
<evidence type="ECO:0000313" key="4">
    <source>
        <dbReference type="EMBL" id="RKQ90572.1"/>
    </source>
</evidence>
<name>A0A660L691_9ACTN</name>
<dbReference type="RefSeq" id="WP_211339804.1">
    <property type="nucleotide sequence ID" value="NZ_RBIL01000001.1"/>
</dbReference>
<dbReference type="InterPro" id="IPR028974">
    <property type="entry name" value="TSP_type-3_rpt"/>
</dbReference>
<evidence type="ECO:0000256" key="3">
    <source>
        <dbReference type="SAM" id="SignalP"/>
    </source>
</evidence>
<evidence type="ECO:0000256" key="2">
    <source>
        <dbReference type="SAM" id="MobiDB-lite"/>
    </source>
</evidence>
<feature type="compositionally biased region" description="Basic and acidic residues" evidence="2">
    <location>
        <begin position="263"/>
        <end position="272"/>
    </location>
</feature>
<dbReference type="InterPro" id="IPR003367">
    <property type="entry name" value="Thrombospondin_3-like_rpt"/>
</dbReference>
<dbReference type="AlphaFoldDB" id="A0A660L691"/>
<comment type="caution">
    <text evidence="4">The sequence shown here is derived from an EMBL/GenBank/DDBJ whole genome shotgun (WGS) entry which is preliminary data.</text>
</comment>
<keyword evidence="1 3" id="KW-0732">Signal</keyword>
<evidence type="ECO:0000313" key="5">
    <source>
        <dbReference type="Proteomes" id="UP000278962"/>
    </source>
</evidence>
<dbReference type="Gene3D" id="4.10.1080.10">
    <property type="entry name" value="TSP type-3 repeat"/>
    <property type="match status" value="1"/>
</dbReference>
<gene>
    <name evidence="4" type="ORF">C8N24_0384</name>
</gene>